<accession>X6M4A4</accession>
<evidence type="ECO:0000313" key="2">
    <source>
        <dbReference type="Proteomes" id="UP000023152"/>
    </source>
</evidence>
<comment type="caution">
    <text evidence="1">The sequence shown here is derived from an EMBL/GenBank/DDBJ whole genome shotgun (WGS) entry which is preliminary data.</text>
</comment>
<proteinExistence type="predicted"/>
<dbReference type="InterPro" id="IPR006652">
    <property type="entry name" value="Kelch_1"/>
</dbReference>
<evidence type="ECO:0008006" key="3">
    <source>
        <dbReference type="Google" id="ProtNLM"/>
    </source>
</evidence>
<dbReference type="InterPro" id="IPR015915">
    <property type="entry name" value="Kelch-typ_b-propeller"/>
</dbReference>
<gene>
    <name evidence="1" type="ORF">RFI_28628</name>
</gene>
<dbReference type="Gene3D" id="2.120.10.80">
    <property type="entry name" value="Kelch-type beta propeller"/>
    <property type="match status" value="1"/>
</dbReference>
<sequence length="307" mass="36301">MDTVYNEITLLSFGGWNKFTQHTLVMKYVSVWSNISDKSNEFNNYNQWVPFTDNHNHPIIIGRDQYSYIGARAVIGGRNNNLLFITYRDNNISVFDLSTFQFIKHNILPTHDWIWYHCFVSKFENGQGQEMMKINEEKNKQHYQMLLFCRKTGLSIKYDEDNNTFKFHQLPVCDDIAPFNGYAYACINDIILFFGGWSYSNSSKSVHKYSIEENKWMTFQDTLLSPLRYCVAILSEEDNCIYIIGGKDDKHAKVSTHIKTKVRVWDISQLSKNEIKCIIEYWIRTLNIKLGWIDDFDKIIMKYSRKK</sequence>
<dbReference type="EMBL" id="ASPP01024713">
    <property type="protein sequence ID" value="ETO08759.1"/>
    <property type="molecule type" value="Genomic_DNA"/>
</dbReference>
<dbReference type="Pfam" id="PF01344">
    <property type="entry name" value="Kelch_1"/>
    <property type="match status" value="1"/>
</dbReference>
<protein>
    <recommendedName>
        <fullName evidence="3">Kelch motif family protein</fullName>
    </recommendedName>
</protein>
<name>X6M4A4_RETFI</name>
<dbReference type="Proteomes" id="UP000023152">
    <property type="component" value="Unassembled WGS sequence"/>
</dbReference>
<organism evidence="1 2">
    <name type="scientific">Reticulomyxa filosa</name>
    <dbReference type="NCBI Taxonomy" id="46433"/>
    <lineage>
        <taxon>Eukaryota</taxon>
        <taxon>Sar</taxon>
        <taxon>Rhizaria</taxon>
        <taxon>Retaria</taxon>
        <taxon>Foraminifera</taxon>
        <taxon>Monothalamids</taxon>
        <taxon>Reticulomyxidae</taxon>
        <taxon>Reticulomyxa</taxon>
    </lineage>
</organism>
<evidence type="ECO:0000313" key="1">
    <source>
        <dbReference type="EMBL" id="ETO08759.1"/>
    </source>
</evidence>
<reference evidence="1 2" key="1">
    <citation type="journal article" date="2013" name="Curr. Biol.">
        <title>The Genome of the Foraminiferan Reticulomyxa filosa.</title>
        <authorList>
            <person name="Glockner G."/>
            <person name="Hulsmann N."/>
            <person name="Schleicher M."/>
            <person name="Noegel A.A."/>
            <person name="Eichinger L."/>
            <person name="Gallinger C."/>
            <person name="Pawlowski J."/>
            <person name="Sierra R."/>
            <person name="Euteneuer U."/>
            <person name="Pillet L."/>
            <person name="Moustafa A."/>
            <person name="Platzer M."/>
            <person name="Groth M."/>
            <person name="Szafranski K."/>
            <person name="Schliwa M."/>
        </authorList>
    </citation>
    <scope>NUCLEOTIDE SEQUENCE [LARGE SCALE GENOMIC DNA]</scope>
</reference>
<dbReference type="InterPro" id="IPR011043">
    <property type="entry name" value="Gal_Oxase/kelch_b-propeller"/>
</dbReference>
<dbReference type="SUPFAM" id="SSF50965">
    <property type="entry name" value="Galactose oxidase, central domain"/>
    <property type="match status" value="1"/>
</dbReference>
<dbReference type="AlphaFoldDB" id="X6M4A4"/>
<keyword evidence="2" id="KW-1185">Reference proteome</keyword>